<comment type="caution">
    <text evidence="3">The sequence shown here is derived from an EMBL/GenBank/DDBJ whole genome shotgun (WGS) entry which is preliminary data.</text>
</comment>
<evidence type="ECO:0000256" key="1">
    <source>
        <dbReference type="SAM" id="Coils"/>
    </source>
</evidence>
<keyword evidence="4" id="KW-1185">Reference proteome</keyword>
<dbReference type="RefSeq" id="WP_320688285.1">
    <property type="nucleotide sequence ID" value="NZ_JAXBLV010000203.1"/>
</dbReference>
<evidence type="ECO:0000313" key="4">
    <source>
        <dbReference type="Proteomes" id="UP001272242"/>
    </source>
</evidence>
<protein>
    <submittedName>
        <fullName evidence="3">Uncharacterized protein</fullName>
    </submittedName>
</protein>
<evidence type="ECO:0000313" key="3">
    <source>
        <dbReference type="EMBL" id="MDY3561945.1"/>
    </source>
</evidence>
<evidence type="ECO:0000256" key="2">
    <source>
        <dbReference type="SAM" id="MobiDB-lite"/>
    </source>
</evidence>
<gene>
    <name evidence="3" type="ORF">R5W23_003375</name>
</gene>
<accession>A0ABU5F5D2</accession>
<proteinExistence type="predicted"/>
<organism evidence="3 4">
    <name type="scientific">Gemmata algarum</name>
    <dbReference type="NCBI Taxonomy" id="2975278"/>
    <lineage>
        <taxon>Bacteria</taxon>
        <taxon>Pseudomonadati</taxon>
        <taxon>Planctomycetota</taxon>
        <taxon>Planctomycetia</taxon>
        <taxon>Gemmatales</taxon>
        <taxon>Gemmataceae</taxon>
        <taxon>Gemmata</taxon>
    </lineage>
</organism>
<sequence length="91" mass="9704">MSTGLTVAEIHALSQRLRDLAARAAYHRCRAASHTAAAQAAEAEADGVQERLARAVRDSQHEVEVHLVGETSSVPHLDGTATPPLPTRKSE</sequence>
<name>A0ABU5F5D2_9BACT</name>
<reference evidence="4" key="1">
    <citation type="journal article" date="2023" name="Mar. Drugs">
        <title>Gemmata algarum, a Novel Planctomycete Isolated from an Algal Mat, Displays Antimicrobial Activity.</title>
        <authorList>
            <person name="Kumar G."/>
            <person name="Kallscheuer N."/>
            <person name="Kashif M."/>
            <person name="Ahamad S."/>
            <person name="Jagadeeshwari U."/>
            <person name="Pannikurungottu S."/>
            <person name="Haufschild T."/>
            <person name="Kabuu M."/>
            <person name="Sasikala C."/>
            <person name="Jogler C."/>
            <person name="Ramana C."/>
        </authorList>
    </citation>
    <scope>NUCLEOTIDE SEQUENCE [LARGE SCALE GENOMIC DNA]</scope>
    <source>
        <strain evidence="4">JC673</strain>
    </source>
</reference>
<feature type="coiled-coil region" evidence="1">
    <location>
        <begin position="31"/>
        <end position="58"/>
    </location>
</feature>
<keyword evidence="1" id="KW-0175">Coiled coil</keyword>
<dbReference type="EMBL" id="JAXBLV010000203">
    <property type="protein sequence ID" value="MDY3561945.1"/>
    <property type="molecule type" value="Genomic_DNA"/>
</dbReference>
<dbReference type="Proteomes" id="UP001272242">
    <property type="component" value="Unassembled WGS sequence"/>
</dbReference>
<feature type="region of interest" description="Disordered" evidence="2">
    <location>
        <begin position="69"/>
        <end position="91"/>
    </location>
</feature>